<evidence type="ECO:0000313" key="2">
    <source>
        <dbReference type="EMBL" id="WVZ26662.1"/>
    </source>
</evidence>
<organism evidence="2 3">
    <name type="scientific">Vigna mungo</name>
    <name type="common">Black gram</name>
    <name type="synonym">Phaseolus mungo</name>
    <dbReference type="NCBI Taxonomy" id="3915"/>
    <lineage>
        <taxon>Eukaryota</taxon>
        <taxon>Viridiplantae</taxon>
        <taxon>Streptophyta</taxon>
        <taxon>Embryophyta</taxon>
        <taxon>Tracheophyta</taxon>
        <taxon>Spermatophyta</taxon>
        <taxon>Magnoliopsida</taxon>
        <taxon>eudicotyledons</taxon>
        <taxon>Gunneridae</taxon>
        <taxon>Pentapetalae</taxon>
        <taxon>rosids</taxon>
        <taxon>fabids</taxon>
        <taxon>Fabales</taxon>
        <taxon>Fabaceae</taxon>
        <taxon>Papilionoideae</taxon>
        <taxon>50 kb inversion clade</taxon>
        <taxon>NPAAA clade</taxon>
        <taxon>indigoferoid/millettioid clade</taxon>
        <taxon>Phaseoleae</taxon>
        <taxon>Vigna</taxon>
    </lineage>
</organism>
<dbReference type="EMBL" id="CP144700">
    <property type="protein sequence ID" value="WVZ26662.1"/>
    <property type="molecule type" value="Genomic_DNA"/>
</dbReference>
<evidence type="ECO:0000313" key="3">
    <source>
        <dbReference type="Proteomes" id="UP001374535"/>
    </source>
</evidence>
<name>A0AAQ3PJQ3_VIGMU</name>
<sequence length="110" mass="11327">MARSRLGSPSTAQRSKDLEARTAKSRALAGPSPEAMVSRASLSRKGPRSGLSREASERTGLGGVSGVFFLEEREGDGEGGFLGSGEGVLLLTLFVSDLCVGVLGTDIRSG</sequence>
<accession>A0AAQ3PJQ3</accession>
<reference evidence="2 3" key="1">
    <citation type="journal article" date="2023" name="Life. Sci Alliance">
        <title>Evolutionary insights into 3D genome organization and epigenetic landscape of Vigna mungo.</title>
        <authorList>
            <person name="Junaid A."/>
            <person name="Singh B."/>
            <person name="Bhatia S."/>
        </authorList>
    </citation>
    <scope>NUCLEOTIDE SEQUENCE [LARGE SCALE GENOMIC DNA]</scope>
    <source>
        <strain evidence="2">Urdbean</strain>
    </source>
</reference>
<protein>
    <submittedName>
        <fullName evidence="2">Uncharacterized protein</fullName>
    </submittedName>
</protein>
<proteinExistence type="predicted"/>
<feature type="region of interest" description="Disordered" evidence="1">
    <location>
        <begin position="1"/>
        <end position="58"/>
    </location>
</feature>
<dbReference type="AlphaFoldDB" id="A0AAQ3PJQ3"/>
<gene>
    <name evidence="2" type="ORF">V8G54_005206</name>
</gene>
<evidence type="ECO:0000256" key="1">
    <source>
        <dbReference type="SAM" id="MobiDB-lite"/>
    </source>
</evidence>
<keyword evidence="3" id="KW-1185">Reference proteome</keyword>
<dbReference type="Proteomes" id="UP001374535">
    <property type="component" value="Chromosome 1"/>
</dbReference>